<proteinExistence type="predicted"/>
<evidence type="ECO:0000256" key="2">
    <source>
        <dbReference type="SAM" id="Phobius"/>
    </source>
</evidence>
<keyword evidence="1" id="KW-0456">Lyase</keyword>
<keyword evidence="1" id="KW-0210">Decarboxylase</keyword>
<dbReference type="Proteomes" id="UP000245207">
    <property type="component" value="Unassembled WGS sequence"/>
</dbReference>
<keyword evidence="2" id="KW-0812">Transmembrane</keyword>
<dbReference type="EMBL" id="PKPP01002328">
    <property type="protein sequence ID" value="PWA75971.1"/>
    <property type="molecule type" value="Genomic_DNA"/>
</dbReference>
<keyword evidence="2" id="KW-1133">Transmembrane helix</keyword>
<reference evidence="3 4" key="1">
    <citation type="journal article" date="2018" name="Mol. Plant">
        <title>The genome of Artemisia annua provides insight into the evolution of Asteraceae family and artemisinin biosynthesis.</title>
        <authorList>
            <person name="Shen Q."/>
            <person name="Zhang L."/>
            <person name="Liao Z."/>
            <person name="Wang S."/>
            <person name="Yan T."/>
            <person name="Shi P."/>
            <person name="Liu M."/>
            <person name="Fu X."/>
            <person name="Pan Q."/>
            <person name="Wang Y."/>
            <person name="Lv Z."/>
            <person name="Lu X."/>
            <person name="Zhang F."/>
            <person name="Jiang W."/>
            <person name="Ma Y."/>
            <person name="Chen M."/>
            <person name="Hao X."/>
            <person name="Li L."/>
            <person name="Tang Y."/>
            <person name="Lv G."/>
            <person name="Zhou Y."/>
            <person name="Sun X."/>
            <person name="Brodelius P.E."/>
            <person name="Rose J.K.C."/>
            <person name="Tang K."/>
        </authorList>
    </citation>
    <scope>NUCLEOTIDE SEQUENCE [LARGE SCALE GENOMIC DNA]</scope>
    <source>
        <strain evidence="4">cv. Huhao1</strain>
        <tissue evidence="3">Leaf</tissue>
    </source>
</reference>
<dbReference type="STRING" id="35608.A0A2U1NR64"/>
<dbReference type="PANTHER" id="PTHR11999">
    <property type="entry name" value="GROUP II PYRIDOXAL-5-PHOSPHATE DECARBOXYLASE"/>
    <property type="match status" value="1"/>
</dbReference>
<feature type="transmembrane region" description="Helical" evidence="2">
    <location>
        <begin position="12"/>
        <end position="30"/>
    </location>
</feature>
<dbReference type="InterPro" id="IPR015424">
    <property type="entry name" value="PyrdxlP-dep_Trfase"/>
</dbReference>
<keyword evidence="4" id="KW-1185">Reference proteome</keyword>
<accession>A0A2U1NR64</accession>
<dbReference type="SUPFAM" id="SSF53383">
    <property type="entry name" value="PLP-dependent transferases"/>
    <property type="match status" value="1"/>
</dbReference>
<dbReference type="InterPro" id="IPR010977">
    <property type="entry name" value="Aromatic_deC"/>
</dbReference>
<organism evidence="3 4">
    <name type="scientific">Artemisia annua</name>
    <name type="common">Sweet wormwood</name>
    <dbReference type="NCBI Taxonomy" id="35608"/>
    <lineage>
        <taxon>Eukaryota</taxon>
        <taxon>Viridiplantae</taxon>
        <taxon>Streptophyta</taxon>
        <taxon>Embryophyta</taxon>
        <taxon>Tracheophyta</taxon>
        <taxon>Spermatophyta</taxon>
        <taxon>Magnoliopsida</taxon>
        <taxon>eudicotyledons</taxon>
        <taxon>Gunneridae</taxon>
        <taxon>Pentapetalae</taxon>
        <taxon>asterids</taxon>
        <taxon>campanulids</taxon>
        <taxon>Asterales</taxon>
        <taxon>Asteraceae</taxon>
        <taxon>Asteroideae</taxon>
        <taxon>Anthemideae</taxon>
        <taxon>Artemisiinae</taxon>
        <taxon>Artemisia</taxon>
    </lineage>
</organism>
<dbReference type="PANTHER" id="PTHR11999:SF96">
    <property type="entry name" value="TYROSINE DECARBOXYLASE"/>
    <property type="match status" value="1"/>
</dbReference>
<dbReference type="Gene3D" id="3.90.1150.10">
    <property type="entry name" value="Aspartate Aminotransferase, domain 1"/>
    <property type="match status" value="1"/>
</dbReference>
<keyword evidence="2" id="KW-0472">Membrane</keyword>
<evidence type="ECO:0000313" key="3">
    <source>
        <dbReference type="EMBL" id="PWA75971.1"/>
    </source>
</evidence>
<dbReference type="AlphaFoldDB" id="A0A2U1NR64"/>
<sequence>MDKRFELIMPRYFCVVCFRVCLYVIVKKYVNDIEANEFNEKLLKSVNATGCVYMTHSVVGGVYFIRFSVGATLTEDRHVTMAWELVKYQATSMVYTDA</sequence>
<evidence type="ECO:0000313" key="4">
    <source>
        <dbReference type="Proteomes" id="UP000245207"/>
    </source>
</evidence>
<comment type="caution">
    <text evidence="3">The sequence shown here is derived from an EMBL/GenBank/DDBJ whole genome shotgun (WGS) entry which is preliminary data.</text>
</comment>
<dbReference type="InterPro" id="IPR015422">
    <property type="entry name" value="PyrdxlP-dep_Trfase_small"/>
</dbReference>
<dbReference type="GO" id="GO:0005737">
    <property type="term" value="C:cytoplasm"/>
    <property type="evidence" value="ECO:0007669"/>
    <property type="project" value="TreeGrafter"/>
</dbReference>
<protein>
    <submittedName>
        <fullName evidence="3">Tyrosine/DOPA decarboxylase 5</fullName>
    </submittedName>
</protein>
<dbReference type="OrthoDB" id="639767at2759"/>
<name>A0A2U1NR64_ARTAN</name>
<gene>
    <name evidence="3" type="ORF">CTI12_AA228780</name>
</gene>
<evidence type="ECO:0000256" key="1">
    <source>
        <dbReference type="ARBA" id="ARBA00022793"/>
    </source>
</evidence>
<dbReference type="GO" id="GO:0016831">
    <property type="term" value="F:carboxy-lyase activity"/>
    <property type="evidence" value="ECO:0007669"/>
    <property type="project" value="TreeGrafter"/>
</dbReference>